<dbReference type="RefSeq" id="WP_017355341.1">
    <property type="nucleotide sequence ID" value="NZ_SRYW01000027.1"/>
</dbReference>
<gene>
    <name evidence="4" type="ORF">E5352_18825</name>
</gene>
<comment type="subcellular location">
    <subcellularLocation>
        <location evidence="1">Cell envelope</location>
    </subcellularLocation>
</comment>
<dbReference type="OrthoDB" id="1957187at2"/>
<dbReference type="Gene3D" id="2.40.50.100">
    <property type="match status" value="1"/>
</dbReference>
<evidence type="ECO:0000313" key="5">
    <source>
        <dbReference type="Proteomes" id="UP000306631"/>
    </source>
</evidence>
<sequence length="418" mass="46594">MDRKIEAPNRKKTRIAIAAAGVAAVAIAYGVLSAASTSSANVDRGKLTISQVKTGAFAEYLPLRGQVMPVDTIYLDTEEGGRVDAVHIKEGNPVKAGDLILTLTNNQLQLDAITREAQISEQLNNLRNTQLAFEQNRLLLKQQLVQSDYRLAEMKPMLERRRELSLQKLISEEDYRRMAEEFQYQTLSREIIVESQKQETRMRQAQMSQLEDNLKHLQANLAVARKNLENLAVRAPVTGHLTMLTAEVGESKAKGQRLGQVDVLTAIKVTALVDEFYIGRLQAGQLASCQIGGKPFDLIIDKVYSEVVDGQVKIDFRFKATPPADVTRGQTFQVNLQLSEPSQRLMLARGGFFQDTGGSWAFVLDPSGKTAQRREIKLGRKNVNHFEVLEGLKEKESVVVSSYGHLVNVTKLEFNTDN</sequence>
<dbReference type="InterPro" id="IPR050465">
    <property type="entry name" value="UPF0194_transport"/>
</dbReference>
<protein>
    <submittedName>
        <fullName evidence="4">HlyD family efflux transporter periplasmic adaptor subunit</fullName>
    </submittedName>
</protein>
<reference evidence="4 5" key="1">
    <citation type="submission" date="2019-04" db="EMBL/GenBank/DDBJ databases">
        <title>Microbes associate with the intestines of laboratory mice.</title>
        <authorList>
            <person name="Navarre W."/>
            <person name="Wong E."/>
            <person name="Huang K."/>
            <person name="Tropini C."/>
            <person name="Ng K."/>
            <person name="Yu B."/>
        </authorList>
    </citation>
    <scope>NUCLEOTIDE SEQUENCE [LARGE SCALE GENOMIC DNA]</scope>
    <source>
        <strain evidence="4 5">NM62_B4-13</strain>
    </source>
</reference>
<evidence type="ECO:0000256" key="3">
    <source>
        <dbReference type="SAM" id="Coils"/>
    </source>
</evidence>
<dbReference type="GO" id="GO:0030313">
    <property type="term" value="C:cell envelope"/>
    <property type="evidence" value="ECO:0007669"/>
    <property type="project" value="UniProtKB-SubCell"/>
</dbReference>
<comment type="caution">
    <text evidence="4">The sequence shown here is derived from an EMBL/GenBank/DDBJ whole genome shotgun (WGS) entry which is preliminary data.</text>
</comment>
<dbReference type="Gene3D" id="2.40.30.170">
    <property type="match status" value="1"/>
</dbReference>
<evidence type="ECO:0000313" key="4">
    <source>
        <dbReference type="EMBL" id="TGY31463.1"/>
    </source>
</evidence>
<accession>A0A4S2CU16</accession>
<proteinExistence type="predicted"/>
<feature type="coiled-coil region" evidence="3">
    <location>
        <begin position="200"/>
        <end position="234"/>
    </location>
</feature>
<organism evidence="4 5">
    <name type="scientific">Stenotrophomonas maltophilia</name>
    <name type="common">Pseudomonas maltophilia</name>
    <name type="synonym">Xanthomonas maltophilia</name>
    <dbReference type="NCBI Taxonomy" id="40324"/>
    <lineage>
        <taxon>Bacteria</taxon>
        <taxon>Pseudomonadati</taxon>
        <taxon>Pseudomonadota</taxon>
        <taxon>Gammaproteobacteria</taxon>
        <taxon>Lysobacterales</taxon>
        <taxon>Lysobacteraceae</taxon>
        <taxon>Stenotrophomonas</taxon>
        <taxon>Stenotrophomonas maltophilia group</taxon>
    </lineage>
</organism>
<name>A0A4S2CU16_STEMA</name>
<dbReference type="SUPFAM" id="SSF111369">
    <property type="entry name" value="HlyD-like secretion proteins"/>
    <property type="match status" value="1"/>
</dbReference>
<dbReference type="Gene3D" id="2.40.420.20">
    <property type="match status" value="1"/>
</dbReference>
<dbReference type="AlphaFoldDB" id="A0A4S2CU16"/>
<dbReference type="Proteomes" id="UP000306631">
    <property type="component" value="Unassembled WGS sequence"/>
</dbReference>
<dbReference type="Gene3D" id="1.10.287.470">
    <property type="entry name" value="Helix hairpin bin"/>
    <property type="match status" value="1"/>
</dbReference>
<dbReference type="PANTHER" id="PTHR32347:SF23">
    <property type="entry name" value="BLL5650 PROTEIN"/>
    <property type="match status" value="1"/>
</dbReference>
<evidence type="ECO:0000256" key="2">
    <source>
        <dbReference type="ARBA" id="ARBA00023054"/>
    </source>
</evidence>
<keyword evidence="2 3" id="KW-0175">Coiled coil</keyword>
<dbReference type="PANTHER" id="PTHR32347">
    <property type="entry name" value="EFFLUX SYSTEM COMPONENT YKNX-RELATED"/>
    <property type="match status" value="1"/>
</dbReference>
<evidence type="ECO:0000256" key="1">
    <source>
        <dbReference type="ARBA" id="ARBA00004196"/>
    </source>
</evidence>
<dbReference type="EMBL" id="SRYW01000027">
    <property type="protein sequence ID" value="TGY31463.1"/>
    <property type="molecule type" value="Genomic_DNA"/>
</dbReference>